<gene>
    <name evidence="2" type="primary">LOC112296141</name>
    <name evidence="1" type="ORF">PHYPA_023664</name>
</gene>
<dbReference type="CDD" id="cd07067">
    <property type="entry name" value="HP_PGM_like"/>
    <property type="match status" value="1"/>
</dbReference>
<dbReference type="Gramene" id="Pp3c19_4180V3.1">
    <property type="protein sequence ID" value="Pp3c19_4180V3.1"/>
    <property type="gene ID" value="Pp3c19_4180"/>
</dbReference>
<reference evidence="1 3" key="2">
    <citation type="journal article" date="2018" name="Plant J.">
        <title>The Physcomitrella patens chromosome-scale assembly reveals moss genome structure and evolution.</title>
        <authorList>
            <person name="Lang D."/>
            <person name="Ullrich K.K."/>
            <person name="Murat F."/>
            <person name="Fuchs J."/>
            <person name="Jenkins J."/>
            <person name="Haas F.B."/>
            <person name="Piednoel M."/>
            <person name="Gundlach H."/>
            <person name="Van Bel M."/>
            <person name="Meyberg R."/>
            <person name="Vives C."/>
            <person name="Morata J."/>
            <person name="Symeonidi A."/>
            <person name="Hiss M."/>
            <person name="Muchero W."/>
            <person name="Kamisugi Y."/>
            <person name="Saleh O."/>
            <person name="Blanc G."/>
            <person name="Decker E.L."/>
            <person name="van Gessel N."/>
            <person name="Grimwood J."/>
            <person name="Hayes R.D."/>
            <person name="Graham S.W."/>
            <person name="Gunter L.E."/>
            <person name="McDaniel S.F."/>
            <person name="Hoernstein S.N.W."/>
            <person name="Larsson A."/>
            <person name="Li F.W."/>
            <person name="Perroud P.F."/>
            <person name="Phillips J."/>
            <person name="Ranjan P."/>
            <person name="Rokshar D.S."/>
            <person name="Rothfels C.J."/>
            <person name="Schneider L."/>
            <person name="Shu S."/>
            <person name="Stevenson D.W."/>
            <person name="Thummler F."/>
            <person name="Tillich M."/>
            <person name="Villarreal Aguilar J.C."/>
            <person name="Widiez T."/>
            <person name="Wong G.K."/>
            <person name="Wymore A."/>
            <person name="Zhang Y."/>
            <person name="Zimmer A.D."/>
            <person name="Quatrano R.S."/>
            <person name="Mayer K.F.X."/>
            <person name="Goodstein D."/>
            <person name="Casacuberta J.M."/>
            <person name="Vandepoele K."/>
            <person name="Reski R."/>
            <person name="Cuming A.C."/>
            <person name="Tuskan G.A."/>
            <person name="Maumus F."/>
            <person name="Salse J."/>
            <person name="Schmutz J."/>
            <person name="Rensing S.A."/>
        </authorList>
    </citation>
    <scope>NUCLEOTIDE SEQUENCE [LARGE SCALE GENOMIC DNA]</scope>
    <source>
        <strain evidence="2 3">cv. Gransden 2004</strain>
    </source>
</reference>
<dbReference type="EnsemblPlants" id="Pp3c19_4180V3.1">
    <property type="protein sequence ID" value="Pp3c19_4180V3.1"/>
    <property type="gene ID" value="Pp3c19_4180"/>
</dbReference>
<reference evidence="1 3" key="1">
    <citation type="journal article" date="2008" name="Science">
        <title>The Physcomitrella genome reveals evolutionary insights into the conquest of land by plants.</title>
        <authorList>
            <person name="Rensing S."/>
            <person name="Lang D."/>
            <person name="Zimmer A."/>
            <person name="Terry A."/>
            <person name="Salamov A."/>
            <person name="Shapiro H."/>
            <person name="Nishiyama T."/>
            <person name="Perroud P.-F."/>
            <person name="Lindquist E."/>
            <person name="Kamisugi Y."/>
            <person name="Tanahashi T."/>
            <person name="Sakakibara K."/>
            <person name="Fujita T."/>
            <person name="Oishi K."/>
            <person name="Shin-I T."/>
            <person name="Kuroki Y."/>
            <person name="Toyoda A."/>
            <person name="Suzuki Y."/>
            <person name="Hashimoto A."/>
            <person name="Yamaguchi K."/>
            <person name="Sugano A."/>
            <person name="Kohara Y."/>
            <person name="Fujiyama A."/>
            <person name="Anterola A."/>
            <person name="Aoki S."/>
            <person name="Ashton N."/>
            <person name="Barbazuk W.B."/>
            <person name="Barker E."/>
            <person name="Bennetzen J."/>
            <person name="Bezanilla M."/>
            <person name="Blankenship R."/>
            <person name="Cho S.H."/>
            <person name="Dutcher S."/>
            <person name="Estelle M."/>
            <person name="Fawcett J.A."/>
            <person name="Gundlach H."/>
            <person name="Hanada K."/>
            <person name="Heyl A."/>
            <person name="Hicks K.A."/>
            <person name="Hugh J."/>
            <person name="Lohr M."/>
            <person name="Mayer K."/>
            <person name="Melkozernov A."/>
            <person name="Murata T."/>
            <person name="Nelson D."/>
            <person name="Pils B."/>
            <person name="Prigge M."/>
            <person name="Reiss B."/>
            <person name="Renner T."/>
            <person name="Rombauts S."/>
            <person name="Rushton P."/>
            <person name="Sanderfoot A."/>
            <person name="Schween G."/>
            <person name="Shiu S.-H."/>
            <person name="Stueber K."/>
            <person name="Theodoulou F.L."/>
            <person name="Tu H."/>
            <person name="Van de Peer Y."/>
            <person name="Verrier P.J."/>
            <person name="Waters E."/>
            <person name="Wood A."/>
            <person name="Yang L."/>
            <person name="Cove D."/>
            <person name="Cuming A."/>
            <person name="Hasebe M."/>
            <person name="Lucas S."/>
            <person name="Mishler D.B."/>
            <person name="Reski R."/>
            <person name="Grigoriev I."/>
            <person name="Quatrano R.S."/>
            <person name="Boore J.L."/>
        </authorList>
    </citation>
    <scope>NUCLEOTIDE SEQUENCE [LARGE SCALE GENOMIC DNA]</scope>
    <source>
        <strain evidence="2 3">cv. Gransden 2004</strain>
    </source>
</reference>
<dbReference type="Pfam" id="PF00300">
    <property type="entry name" value="His_Phos_1"/>
    <property type="match status" value="1"/>
</dbReference>
<protein>
    <recommendedName>
        <fullName evidence="4">Phosphoglycerate mutase-like protein</fullName>
    </recommendedName>
</protein>
<organism evidence="1">
    <name type="scientific">Physcomitrium patens</name>
    <name type="common">Spreading-leaved earth moss</name>
    <name type="synonym">Physcomitrella patens</name>
    <dbReference type="NCBI Taxonomy" id="3218"/>
    <lineage>
        <taxon>Eukaryota</taxon>
        <taxon>Viridiplantae</taxon>
        <taxon>Streptophyta</taxon>
        <taxon>Embryophyta</taxon>
        <taxon>Bryophyta</taxon>
        <taxon>Bryophytina</taxon>
        <taxon>Bryopsida</taxon>
        <taxon>Funariidae</taxon>
        <taxon>Funariales</taxon>
        <taxon>Funariaceae</taxon>
        <taxon>Physcomitrium</taxon>
    </lineage>
</organism>
<evidence type="ECO:0000313" key="1">
    <source>
        <dbReference type="EMBL" id="PNR33848.1"/>
    </source>
</evidence>
<proteinExistence type="predicted"/>
<dbReference type="PANTHER" id="PTHR16469:SF27">
    <property type="entry name" value="UBIQUITIN-ASSOCIATED AND SH3 DOMAIN-CONTAINING BA-RELATED"/>
    <property type="match status" value="1"/>
</dbReference>
<evidence type="ECO:0008006" key="4">
    <source>
        <dbReference type="Google" id="ProtNLM"/>
    </source>
</evidence>
<sequence length="288" mass="32076">MPALQDNRGSGSSKGHTLNDYSLMDTIPDPFVQNLFVLRHGEQLNQLEVQPGAVKAARPWDPPLTDKGKLQAWTVGRNMKLEDWNITRVVMSPSLRCVQTAVEIIAGLCMLPSSLEMREKGNGSPYVSTIKASIECGLAEMMNRQGVPYPSEAADKNSLSPWTLDLVDLYMMLPEGVHDTSFQPIRKKLPLGKETLDDARNRYTSTFQKIANRFPNENILCITHGEGVMQSVSMMWPRVEVHGVTYCAYTHAQRPNFKRDNDSTILCGDWELLTESGSVSGVFFGPSP</sequence>
<dbReference type="EMBL" id="ABEU02000019">
    <property type="protein sequence ID" value="PNR33848.1"/>
    <property type="molecule type" value="Genomic_DNA"/>
</dbReference>
<dbReference type="Gramene" id="Pp3c19_4180V3.2">
    <property type="protein sequence ID" value="Pp3c19_4180V3.2"/>
    <property type="gene ID" value="Pp3c19_4180"/>
</dbReference>
<dbReference type="SUPFAM" id="SSF53254">
    <property type="entry name" value="Phosphoglycerate mutase-like"/>
    <property type="match status" value="1"/>
</dbReference>
<dbReference type="InterPro" id="IPR051710">
    <property type="entry name" value="Phosphatase_SH3-domain"/>
</dbReference>
<dbReference type="InterPro" id="IPR013078">
    <property type="entry name" value="His_Pase_superF_clade-1"/>
</dbReference>
<dbReference type="InterPro" id="IPR029033">
    <property type="entry name" value="His_PPase_superfam"/>
</dbReference>
<dbReference type="RefSeq" id="XP_024404148.1">
    <property type="nucleotide sequence ID" value="XM_024548380.2"/>
</dbReference>
<keyword evidence="3" id="KW-1185">Reference proteome</keyword>
<dbReference type="Gene3D" id="3.40.50.1240">
    <property type="entry name" value="Phosphoglycerate mutase-like"/>
    <property type="match status" value="1"/>
</dbReference>
<dbReference type="Proteomes" id="UP000006727">
    <property type="component" value="Chromosome 19"/>
</dbReference>
<name>A9SRV2_PHYPA</name>
<dbReference type="AlphaFoldDB" id="A9SRV2"/>
<dbReference type="PANTHER" id="PTHR16469">
    <property type="entry name" value="UBIQUITIN-ASSOCIATED AND SH3 DOMAIN-CONTAINING BA-RELATED"/>
    <property type="match status" value="1"/>
</dbReference>
<accession>A9SRV2</accession>
<dbReference type="GeneID" id="112296141"/>
<evidence type="ECO:0000313" key="2">
    <source>
        <dbReference type="EnsemblPlants" id="Pp3c19_4180V3.1"/>
    </source>
</evidence>
<dbReference type="STRING" id="3218.A9SRV2"/>
<evidence type="ECO:0000313" key="3">
    <source>
        <dbReference type="Proteomes" id="UP000006727"/>
    </source>
</evidence>
<dbReference type="PaxDb" id="3218-PP1S109_271V6.3"/>
<dbReference type="eggNOG" id="KOG3734">
    <property type="taxonomic scope" value="Eukaryota"/>
</dbReference>
<dbReference type="EnsemblPlants" id="Pp3c19_4180V3.2">
    <property type="protein sequence ID" value="Pp3c19_4180V3.2"/>
    <property type="gene ID" value="Pp3c19_4180"/>
</dbReference>
<reference evidence="2" key="3">
    <citation type="submission" date="2020-12" db="UniProtKB">
        <authorList>
            <consortium name="EnsemblPlants"/>
        </authorList>
    </citation>
    <scope>IDENTIFICATION</scope>
</reference>